<organism evidence="2 5">
    <name type="scientific">Streptomyces avermitilis</name>
    <dbReference type="NCBI Taxonomy" id="33903"/>
    <lineage>
        <taxon>Bacteria</taxon>
        <taxon>Bacillati</taxon>
        <taxon>Actinomycetota</taxon>
        <taxon>Actinomycetes</taxon>
        <taxon>Kitasatosporales</taxon>
        <taxon>Streptomycetaceae</taxon>
        <taxon>Streptomyces</taxon>
    </lineage>
</organism>
<gene>
    <name evidence="2" type="ORF">SAV14893_007810</name>
    <name evidence="3" type="ORF">SAV31267_080030</name>
</gene>
<evidence type="ECO:0000256" key="1">
    <source>
        <dbReference type="SAM" id="MobiDB-lite"/>
    </source>
</evidence>
<evidence type="ECO:0000313" key="4">
    <source>
        <dbReference type="Proteomes" id="UP000299211"/>
    </source>
</evidence>
<evidence type="ECO:0000313" key="5">
    <source>
        <dbReference type="Proteomes" id="UP000302139"/>
    </source>
</evidence>
<sequence>MRGTGHDQVSGRSRSPLGTGRTGRSGAPGWDMREVAKCRECRIRTADLGWKTDAKDGYADHTCHLDAQFVERHR</sequence>
<name>A0A4D4LSI8_STRAX</name>
<reference evidence="2 5" key="2">
    <citation type="submission" date="2019-04" db="EMBL/GenBank/DDBJ databases">
        <title>Draft genome sequences of Streptomyces avermitilis NBRC 14893.</title>
        <authorList>
            <person name="Komaki H."/>
            <person name="Tamura T."/>
            <person name="Hosoyama A."/>
        </authorList>
    </citation>
    <scope>NUCLEOTIDE SEQUENCE [LARGE SCALE GENOMIC DNA]</scope>
    <source>
        <strain evidence="2 5">NBRC 14893</strain>
    </source>
</reference>
<feature type="region of interest" description="Disordered" evidence="1">
    <location>
        <begin position="1"/>
        <end position="31"/>
    </location>
</feature>
<evidence type="ECO:0000313" key="2">
    <source>
        <dbReference type="EMBL" id="GDY61388.1"/>
    </source>
</evidence>
<dbReference type="EMBL" id="BJHX01000001">
    <property type="protein sequence ID" value="GDY61388.1"/>
    <property type="molecule type" value="Genomic_DNA"/>
</dbReference>
<dbReference type="AlphaFoldDB" id="A0A4D4LSI8"/>
<dbReference type="Proteomes" id="UP000299211">
    <property type="component" value="Unassembled WGS sequence"/>
</dbReference>
<comment type="caution">
    <text evidence="2">The sequence shown here is derived from an EMBL/GenBank/DDBJ whole genome shotgun (WGS) entry which is preliminary data.</text>
</comment>
<protein>
    <submittedName>
        <fullName evidence="2">Uncharacterized protein</fullName>
    </submittedName>
</protein>
<evidence type="ECO:0000313" key="3">
    <source>
        <dbReference type="EMBL" id="GDY78518.1"/>
    </source>
</evidence>
<accession>A0A4D4LSI8</accession>
<proteinExistence type="predicted"/>
<reference evidence="3 4" key="1">
    <citation type="submission" date="2019-04" db="EMBL/GenBank/DDBJ databases">
        <title>Draft genome sequences of Streptomyces avermitilis ATCC 31267.</title>
        <authorList>
            <person name="Komaki H."/>
            <person name="Tamura T."/>
            <person name="Hosoyama A."/>
        </authorList>
    </citation>
    <scope>NUCLEOTIDE SEQUENCE [LARGE SCALE GENOMIC DNA]</scope>
    <source>
        <strain evidence="3 4">ATCC 31267</strain>
    </source>
</reference>
<dbReference type="Proteomes" id="UP000302139">
    <property type="component" value="Unassembled WGS sequence"/>
</dbReference>
<dbReference type="EMBL" id="BJHY01000001">
    <property type="protein sequence ID" value="GDY78518.1"/>
    <property type="molecule type" value="Genomic_DNA"/>
</dbReference>